<feature type="transmembrane region" description="Helical" evidence="3">
    <location>
        <begin position="575"/>
        <end position="601"/>
    </location>
</feature>
<dbReference type="EMBL" id="BK015055">
    <property type="protein sequence ID" value="DAD89170.1"/>
    <property type="molecule type" value="Genomic_DNA"/>
</dbReference>
<dbReference type="InterPro" id="IPR010090">
    <property type="entry name" value="Phage_tape_meas"/>
</dbReference>
<feature type="domain" description="Phage tail tape measure protein" evidence="4">
    <location>
        <begin position="76"/>
        <end position="274"/>
    </location>
</feature>
<keyword evidence="3" id="KW-0812">Transmembrane</keyword>
<dbReference type="NCBIfam" id="TIGR01760">
    <property type="entry name" value="tape_meas_TP901"/>
    <property type="match status" value="1"/>
</dbReference>
<proteinExistence type="predicted"/>
<dbReference type="PANTHER" id="PTHR37813">
    <property type="entry name" value="FELS-2 PROPHAGE PROTEIN"/>
    <property type="match status" value="1"/>
</dbReference>
<evidence type="ECO:0000259" key="4">
    <source>
        <dbReference type="Pfam" id="PF10145"/>
    </source>
</evidence>
<sequence>MKGALASLKDFSTEIKSGIKFGALSEIGSKAVSAVTGSISGMTKGVVDAGMSFESAMSSVAAISGATGKDFDMLRSKAKEMGATTQFSATEAANAMEYMAMAGWKAEDMTSGIAGIMNLAAASGADLATTSDIVTDALTAFGQTAADSGRFADVMAAASANANTNVEMMGETFKYAGAAAGAMGYSVEDLAVATGLMANSGIKGTQAGTSLRSTITRMAKPTKESGTAMKALGISITDAKGKMKPFGQIMKDMRKGMKGMTEDQKASYAAMLGGQEAMSGLLAIANASDADFEKLTKAIDGAAGSAEQMAKVKLDNLKGDVTILQSALEGLAITAFDKVSGSLRGLVQLGTGLIDKLNNALGDGKFVKKIGKYLSVLKDNAVEIGKSFGEAFSAIGNSFSELTGSFGSKDSVSGFSDVIGGITDALKSFAGFLKDHSDIIAKAISKLPKLLVAYKGFKIVKPLVPGVKAFSGAIVKMAGKGIGAIAGKLFGIAAGEEATGAASSASAKQVLASAVAFIALGAGVALAGVGLALIAQAAIALADQGALAVGVMGGLVVALAGLAFGASIIGPALTAGAVGFVAFGAAMVLVGAGMALAAGFVKNLVPLVKQVGDTAAQMAGAFAAAVAVVIGSVGELVGNIADGVSQIVTCIGEELCNVFETAGNAISGVVDSISGGIATVVDAISGGFRSVLDGIAGVIESIGTSARNAGQGFRLVAEGISLIAGLSLLDIAKSLGAVAVGIGEISLAGEGMGVIGEGVQSIAAAIQALSVGQVILASMAQSGDMASQAAVGYYVLASAIQEIATVSAGVLVAAVSLQGLVTVAITSSTAVATLGTALMTASGSARSASNGVLSVSGALNGVARSGGAAVGAIRRLAGAAHGAVSAIRPIGAAAQQATSALIRSFSAAAVKAKAAGNAIGKGVLTSIRQGMNPLPKIAAQAMNSLVSAIKSGGSRATASARSAASSIVSALCHAVPGATSAGRYIGIGLANGMASQLGRVRSVAAQLASAAERAIRAKARIHSPSKVSQALGEYWGTGYALGISSMVQSTRKAAERLVTVPTLAAGPDLSYHGRLEQDFDYYRNAQYTIQVPVTVDGREFARATATYTQEELNKRQTRDGRKRGIL</sequence>
<feature type="transmembrane region" description="Helical" evidence="3">
    <location>
        <begin position="546"/>
        <end position="569"/>
    </location>
</feature>
<feature type="transmembrane region" description="Helical" evidence="3">
    <location>
        <begin position="510"/>
        <end position="534"/>
    </location>
</feature>
<reference evidence="5" key="1">
    <citation type="journal article" date="2021" name="Proc. Natl. Acad. Sci. U.S.A.">
        <title>A Catalog of Tens of Thousands of Viruses from Human Metagenomes Reveals Hidden Associations with Chronic Diseases.</title>
        <authorList>
            <person name="Tisza M.J."/>
            <person name="Buck C.B."/>
        </authorList>
    </citation>
    <scope>NUCLEOTIDE SEQUENCE</scope>
    <source>
        <strain evidence="5">Ct5Px37</strain>
    </source>
</reference>
<dbReference type="Pfam" id="PF10145">
    <property type="entry name" value="PhageMin_Tail"/>
    <property type="match status" value="1"/>
</dbReference>
<evidence type="ECO:0000256" key="1">
    <source>
        <dbReference type="ARBA" id="ARBA00022465"/>
    </source>
</evidence>
<keyword evidence="2" id="KW-1188">Viral release from host cell</keyword>
<evidence type="ECO:0000256" key="2">
    <source>
        <dbReference type="ARBA" id="ARBA00022612"/>
    </source>
</evidence>
<evidence type="ECO:0000313" key="5">
    <source>
        <dbReference type="EMBL" id="DAD89170.1"/>
    </source>
</evidence>
<dbReference type="PANTHER" id="PTHR37813:SF1">
    <property type="entry name" value="FELS-2 PROPHAGE PROTEIN"/>
    <property type="match status" value="1"/>
</dbReference>
<keyword evidence="3" id="KW-1133">Transmembrane helix</keyword>
<keyword evidence="3" id="KW-0472">Membrane</keyword>
<protein>
    <submittedName>
        <fullName evidence="5">Minor tail protein</fullName>
    </submittedName>
</protein>
<name>A0A8S5N4H6_9CAUD</name>
<accession>A0A8S5N4H6</accession>
<evidence type="ECO:0000256" key="3">
    <source>
        <dbReference type="SAM" id="Phobius"/>
    </source>
</evidence>
<feature type="transmembrane region" description="Helical" evidence="3">
    <location>
        <begin position="621"/>
        <end position="641"/>
    </location>
</feature>
<dbReference type="GO" id="GO:0098003">
    <property type="term" value="P:viral tail assembly"/>
    <property type="evidence" value="ECO:0007669"/>
    <property type="project" value="UniProtKB-KW"/>
</dbReference>
<organism evidence="5">
    <name type="scientific">Siphoviridae sp. ct5Px37</name>
    <dbReference type="NCBI Taxonomy" id="2826293"/>
    <lineage>
        <taxon>Viruses</taxon>
        <taxon>Duplodnaviria</taxon>
        <taxon>Heunggongvirae</taxon>
        <taxon>Uroviricota</taxon>
        <taxon>Caudoviricetes</taxon>
    </lineage>
</organism>
<keyword evidence="1" id="KW-1245">Viral tail assembly</keyword>